<dbReference type="Proteomes" id="UP000786811">
    <property type="component" value="Unassembled WGS sequence"/>
</dbReference>
<evidence type="ECO:0000313" key="2">
    <source>
        <dbReference type="Proteomes" id="UP000786811"/>
    </source>
</evidence>
<protein>
    <recommendedName>
        <fullName evidence="3">DUF4806 domain-containing protein</fullName>
    </recommendedName>
</protein>
<gene>
    <name evidence="1" type="ORF">HICCMSTLAB_LOCUS8756</name>
</gene>
<sequence length="366" mass="41676">MGDNNTDDIYAIVEFLPSPTDGKKEVDIVPSSWLTQVDEESYSYYPDPDNYHKLDKYVQELRNAKNSWSKYPVQIISYADYSQAKRRLKRSFTTTNVKSTDESSRPIGKPLMMSQARVLNEMNDVLPMHDEGSSSGFIEKNKSKKKMNSKLMVKKNSTDTITMISEAREGIDLESLKEFISAKMREQTESVKRYLINEKKSLQYDMKKYVDEIKNTLIANKVATNPQQSASSAIETLNVELPIKNLGDFQKFDTDLTEKASKREALLTFFRIKIFGENTAKGCITKMASALITKNVEKNYSGTGKKIKGERKLNFSATETFKCMEDVVKEKLGDCEDCKHFAGKVGRWLSGQGDREQGRKQRSLSL</sequence>
<dbReference type="PANTHER" id="PTHR34153:SF2">
    <property type="entry name" value="SI:CH211-262H13.3-RELATED"/>
    <property type="match status" value="1"/>
</dbReference>
<reference evidence="1" key="1">
    <citation type="submission" date="2021-04" db="EMBL/GenBank/DDBJ databases">
        <authorList>
            <person name="Chebbi M.A.C M."/>
        </authorList>
    </citation>
    <scope>NUCLEOTIDE SEQUENCE</scope>
</reference>
<evidence type="ECO:0000313" key="1">
    <source>
        <dbReference type="EMBL" id="CAG5097545.1"/>
    </source>
</evidence>
<name>A0A8J2MRV8_COTCN</name>
<dbReference type="PANTHER" id="PTHR34153">
    <property type="entry name" value="SI:CH211-262H13.3-RELATED-RELATED"/>
    <property type="match status" value="1"/>
</dbReference>
<proteinExistence type="predicted"/>
<dbReference type="EMBL" id="CAJNRD030001121">
    <property type="protein sequence ID" value="CAG5097545.1"/>
    <property type="molecule type" value="Genomic_DNA"/>
</dbReference>
<dbReference type="OrthoDB" id="8122131at2759"/>
<organism evidence="1 2">
    <name type="scientific">Cotesia congregata</name>
    <name type="common">Parasitoid wasp</name>
    <name type="synonym">Apanteles congregatus</name>
    <dbReference type="NCBI Taxonomy" id="51543"/>
    <lineage>
        <taxon>Eukaryota</taxon>
        <taxon>Metazoa</taxon>
        <taxon>Ecdysozoa</taxon>
        <taxon>Arthropoda</taxon>
        <taxon>Hexapoda</taxon>
        <taxon>Insecta</taxon>
        <taxon>Pterygota</taxon>
        <taxon>Neoptera</taxon>
        <taxon>Endopterygota</taxon>
        <taxon>Hymenoptera</taxon>
        <taxon>Apocrita</taxon>
        <taxon>Ichneumonoidea</taxon>
        <taxon>Braconidae</taxon>
        <taxon>Microgastrinae</taxon>
        <taxon>Cotesia</taxon>
    </lineage>
</organism>
<evidence type="ECO:0008006" key="3">
    <source>
        <dbReference type="Google" id="ProtNLM"/>
    </source>
</evidence>
<accession>A0A8J2MRV8</accession>
<comment type="caution">
    <text evidence="1">The sequence shown here is derived from an EMBL/GenBank/DDBJ whole genome shotgun (WGS) entry which is preliminary data.</text>
</comment>
<keyword evidence="2" id="KW-1185">Reference proteome</keyword>
<dbReference type="AlphaFoldDB" id="A0A8J2MRV8"/>